<dbReference type="EMBL" id="OCTN01000005">
    <property type="protein sequence ID" value="SOH94695.1"/>
    <property type="molecule type" value="Genomic_DNA"/>
</dbReference>
<accession>A0A2C9CU93</accession>
<dbReference type="CDD" id="cd02042">
    <property type="entry name" value="ParAB_family"/>
    <property type="match status" value="1"/>
</dbReference>
<sequence length="199" mass="21182">MGRIITFAQQKGGAGKTTVLTQLAHHWLATGVTVALVDLDPQGSLSRWASMRGDMECTASSDWKAGSDIRAAARKADLVLVDCPGNADILLRATIRDSDLVVAPAQPSMMDLWALEPVVEMARKEKTPLRVLLNRVPPTGRAAQDARDVVTADLLDEQMGNRVVFQQAFAVGKAAAELQPRSKAASEVAAIAAALDAIE</sequence>
<dbReference type="OrthoDB" id="9804460at2"/>
<dbReference type="Proteomes" id="UP000220034">
    <property type="component" value="Unassembled WGS sequence"/>
</dbReference>
<evidence type="ECO:0000259" key="1">
    <source>
        <dbReference type="Pfam" id="PF01656"/>
    </source>
</evidence>
<reference evidence="3" key="1">
    <citation type="submission" date="2017-09" db="EMBL/GenBank/DDBJ databases">
        <authorList>
            <person name="Varghese N."/>
            <person name="Submissions S."/>
        </authorList>
    </citation>
    <scope>NUCLEOTIDE SEQUENCE [LARGE SCALE GENOMIC DNA]</scope>
    <source>
        <strain evidence="3">C7</strain>
    </source>
</reference>
<gene>
    <name evidence="2" type="ORF">SAMN06273572_105118</name>
</gene>
<dbReference type="PIRSF" id="PIRSF009320">
    <property type="entry name" value="Nuc_binding_HP_1000"/>
    <property type="match status" value="1"/>
</dbReference>
<dbReference type="SUPFAM" id="SSF52540">
    <property type="entry name" value="P-loop containing nucleoside triphosphate hydrolases"/>
    <property type="match status" value="1"/>
</dbReference>
<dbReference type="PANTHER" id="PTHR13696:SF96">
    <property type="entry name" value="COBQ_COBB_MIND_PARA NUCLEOTIDE BINDING DOMAIN-CONTAINING PROTEIN"/>
    <property type="match status" value="1"/>
</dbReference>
<protein>
    <submittedName>
        <fullName evidence="2">Chromosome partitioning protein</fullName>
    </submittedName>
</protein>
<dbReference type="PANTHER" id="PTHR13696">
    <property type="entry name" value="P-LOOP CONTAINING NUCLEOSIDE TRIPHOSPHATE HYDROLASE"/>
    <property type="match status" value="1"/>
</dbReference>
<dbReference type="Pfam" id="PF01656">
    <property type="entry name" value="CbiA"/>
    <property type="match status" value="1"/>
</dbReference>
<dbReference type="Gene3D" id="3.40.50.300">
    <property type="entry name" value="P-loop containing nucleotide triphosphate hydrolases"/>
    <property type="match status" value="1"/>
</dbReference>
<organism evidence="2 3">
    <name type="scientific">Pontivivens marinum</name>
    <dbReference type="NCBI Taxonomy" id="1690039"/>
    <lineage>
        <taxon>Bacteria</taxon>
        <taxon>Pseudomonadati</taxon>
        <taxon>Pseudomonadota</taxon>
        <taxon>Alphaproteobacteria</taxon>
        <taxon>Rhodobacterales</taxon>
        <taxon>Paracoccaceae</taxon>
        <taxon>Pontivivens</taxon>
    </lineage>
</organism>
<dbReference type="InterPro" id="IPR002586">
    <property type="entry name" value="CobQ/CobB/MinD/ParA_Nub-bd_dom"/>
</dbReference>
<dbReference type="RefSeq" id="WP_097930534.1">
    <property type="nucleotide sequence ID" value="NZ_OCTN01000005.1"/>
</dbReference>
<evidence type="ECO:0000313" key="3">
    <source>
        <dbReference type="Proteomes" id="UP000220034"/>
    </source>
</evidence>
<proteinExistence type="predicted"/>
<dbReference type="InterPro" id="IPR050678">
    <property type="entry name" value="DNA_Partitioning_ATPase"/>
</dbReference>
<keyword evidence="3" id="KW-1185">Reference proteome</keyword>
<name>A0A2C9CU93_9RHOB</name>
<dbReference type="InterPro" id="IPR027417">
    <property type="entry name" value="P-loop_NTPase"/>
</dbReference>
<evidence type="ECO:0000313" key="2">
    <source>
        <dbReference type="EMBL" id="SOH94695.1"/>
    </source>
</evidence>
<dbReference type="AlphaFoldDB" id="A0A2C9CU93"/>
<feature type="domain" description="CobQ/CobB/MinD/ParA nucleotide binding" evidence="1">
    <location>
        <begin position="5"/>
        <end position="141"/>
    </location>
</feature>